<feature type="region of interest" description="Disordered" evidence="1">
    <location>
        <begin position="87"/>
        <end position="141"/>
    </location>
</feature>
<comment type="caution">
    <text evidence="2">The sequence shown here is derived from an EMBL/GenBank/DDBJ whole genome shotgun (WGS) entry which is preliminary data.</text>
</comment>
<keyword evidence="3" id="KW-1185">Reference proteome</keyword>
<organism evidence="2 3">
    <name type="scientific">Phakopsora pachyrhizi</name>
    <name type="common">Asian soybean rust disease fungus</name>
    <dbReference type="NCBI Taxonomy" id="170000"/>
    <lineage>
        <taxon>Eukaryota</taxon>
        <taxon>Fungi</taxon>
        <taxon>Dikarya</taxon>
        <taxon>Basidiomycota</taxon>
        <taxon>Pucciniomycotina</taxon>
        <taxon>Pucciniomycetes</taxon>
        <taxon>Pucciniales</taxon>
        <taxon>Phakopsoraceae</taxon>
        <taxon>Phakopsora</taxon>
    </lineage>
</organism>
<feature type="compositionally biased region" description="Basic and acidic residues" evidence="1">
    <location>
        <begin position="102"/>
        <end position="133"/>
    </location>
</feature>
<protein>
    <submittedName>
        <fullName evidence="2">Uncharacterized protein</fullName>
    </submittedName>
</protein>
<accession>A0AAV0B4Z5</accession>
<reference evidence="2" key="1">
    <citation type="submission" date="2022-06" db="EMBL/GenBank/DDBJ databases">
        <authorList>
            <consortium name="SYNGENTA / RWTH Aachen University"/>
        </authorList>
    </citation>
    <scope>NUCLEOTIDE SEQUENCE</scope>
</reference>
<evidence type="ECO:0000256" key="1">
    <source>
        <dbReference type="SAM" id="MobiDB-lite"/>
    </source>
</evidence>
<gene>
    <name evidence="2" type="ORF">PPACK8108_LOCUS14727</name>
</gene>
<dbReference type="EMBL" id="CALTRL010003814">
    <property type="protein sequence ID" value="CAH7682032.1"/>
    <property type="molecule type" value="Genomic_DNA"/>
</dbReference>
<dbReference type="Proteomes" id="UP001153365">
    <property type="component" value="Unassembled WGS sequence"/>
</dbReference>
<evidence type="ECO:0000313" key="3">
    <source>
        <dbReference type="Proteomes" id="UP001153365"/>
    </source>
</evidence>
<name>A0AAV0B4Z5_PHAPC</name>
<proteinExistence type="predicted"/>
<sequence>MIGSSLICLMICVDWNELIWMESQRRQKSGVKGGGGSEEKILDEALVFCSRLERLGLSDGRLDLSWRDLRLELELAESRARALKRKQAGLLPLPEDEDEGDRSDKTPLLKQSTGDEKGSQHRTEEVDILEKALRYNNKKTT</sequence>
<evidence type="ECO:0000313" key="2">
    <source>
        <dbReference type="EMBL" id="CAH7682032.1"/>
    </source>
</evidence>
<dbReference type="AlphaFoldDB" id="A0AAV0B4Z5"/>